<evidence type="ECO:0000256" key="1">
    <source>
        <dbReference type="SAM" id="Coils"/>
    </source>
</evidence>
<dbReference type="GO" id="GO:0003676">
    <property type="term" value="F:nucleic acid binding"/>
    <property type="evidence" value="ECO:0007669"/>
    <property type="project" value="InterPro"/>
</dbReference>
<dbReference type="SUPFAM" id="SSF53098">
    <property type="entry name" value="Ribonuclease H-like"/>
    <property type="match status" value="1"/>
</dbReference>
<reference evidence="3" key="1">
    <citation type="journal article" date="2014" name="Plant J.">
        <title>Profiling of extensively diversified plant LINEs reveals distinct plant-specific subclades.</title>
        <authorList>
            <person name="Heitkam T."/>
            <person name="Holtgrawe D."/>
            <person name="Dohm J.C."/>
            <person name="Minoche A.E."/>
            <person name="Himmelbauer H."/>
            <person name="Weisshaar B."/>
            <person name="Schmidt T."/>
        </authorList>
    </citation>
    <scope>NUCLEOTIDE SEQUENCE</scope>
</reference>
<sequence>MSVISWNVRGLGSRAKRSSLRKHITKHEPTFVFIQETKMEEMPEKIMRSIWKSDNVEWIISPSQGNSGGILSIWNTSFFAKKSSIIKRHWIAIKGSLVSHNFDCILINVYNSCLASIRAEVWTEIRDFWKECALPSLIIGDFNEVLNSSERRSLIASQSEMTKFRDFVQNLQLLEIPSSSGGFTWFRGNSKSLLDRLFINPEWLILFPGLKLSLLMRGLSDHCPLLVHNEDKNWGPKPFRFQNCWLSDPNCLKIVKEVWQASSGVSAVGKLKAVRKRLKVWNQEEYGNIDNRISKMENLIQQYDEISNQRILTEDELEEKQKAQVELWKWMKRREVYWAQNARISWLKEGDRNTRFFHTIASNKRRKNSIICIEVKGKESGDPQIIKREAVSHFKKIFAENNYNRPTFKGLSFRQITDDQASDLTQPFSNKEIDEAVSSCAADKAPGPDGFNFRFIKSAWETVKSDIYAMVRKFHDSSTLPQGCNIAYITLIQKIDNPKNFNDYRPISMVGCIYKIIAKLLARRLQGVINSLIGPLQFSYIEGRSILDGALIASELIDHCKRKSIEAALLKLDFHKAYDSISWSFLEWVLKEMNFPDQWCKWIMNCVSTAAVSILVNGSPCAPFKLQRGLRQGDPLSSFLFVLIAESLNQIIMKATSQNLWKGVEVGQGEIIVTHLQYADDTLIFCDANIESLKNVKKALILFQLASGLQINFHKSSLIGLNTSSGWIKVAAEALLCKIGEIPFTYLGVPIGGQCSRIQLWDPIIAKISRRLATWKCKMLSIGGRLTLIKSSLISLPVYFMSIYPMPQDVVNKIIGLARQFLWAGSDGKNAMPLVAWSVLQLPKSLGGMGIGNIKHKNQALLFKWIWRLFDEPSQLWCKIIRAKYKYPNTLTISDIKIPNAGGPWRSICASYLRNQDVKDMAIKGVRKNVKNGHDSLFWHDVWIGEATLKSLFPRLFTIAMSPNGSVASYGFWDGLAWVWSFSWRRMLRPQDLIEKTHLDSLLQQAHVAYEKKDQLIWAYSSSGKFSTKSFSLEVDKLSPPPHHDAINGVWRGLVPHRIEIFVWMALLGKISTKHKLAKIGIIPKDDDICILCSNSSETSDHLLLHCNFARSLWHWWFSLWNIQWVFPHTLREAFDQWQTRSRCVFFKKAWLTIFFIIVWSVWKERNSRIFEKSESSVKDIQDLILLRLGWWIKGWCDEFPYSPNDVLRSPSCLIWNGANSLMQYPKLQPCPIVWTPPIENFLKWNVDASANPLLSTSAMGGVLRNSQGNFMCLFSSPIPFMEINCAEILGIYRAVKISISSDCIKEKNLIIESDSANAVSWCNQDEGGPWNMNFQLNFIRNARKKNLRLTITHERRSANFVADSMAKQGIHRQSEFIAWM</sequence>
<dbReference type="Gene3D" id="3.30.420.10">
    <property type="entry name" value="Ribonuclease H-like superfamily/Ribonuclease H"/>
    <property type="match status" value="1"/>
</dbReference>
<evidence type="ECO:0000259" key="2">
    <source>
        <dbReference type="PROSITE" id="PS50878"/>
    </source>
</evidence>
<dbReference type="CDD" id="cd01650">
    <property type="entry name" value="RT_nLTR_like"/>
    <property type="match status" value="1"/>
</dbReference>
<dbReference type="Gene3D" id="3.60.10.10">
    <property type="entry name" value="Endonuclease/exonuclease/phosphatase"/>
    <property type="match status" value="1"/>
</dbReference>
<dbReference type="SUPFAM" id="SSF56219">
    <property type="entry name" value="DNase I-like"/>
    <property type="match status" value="1"/>
</dbReference>
<dbReference type="InterPro" id="IPR043502">
    <property type="entry name" value="DNA/RNA_pol_sf"/>
</dbReference>
<dbReference type="PANTHER" id="PTHR33116:SF78">
    <property type="entry name" value="OS12G0587133 PROTEIN"/>
    <property type="match status" value="1"/>
</dbReference>
<dbReference type="PROSITE" id="PS50878">
    <property type="entry name" value="RT_POL"/>
    <property type="match status" value="1"/>
</dbReference>
<dbReference type="GO" id="GO:0004523">
    <property type="term" value="F:RNA-DNA hybrid ribonuclease activity"/>
    <property type="evidence" value="ECO:0007669"/>
    <property type="project" value="InterPro"/>
</dbReference>
<dbReference type="SUPFAM" id="SSF56672">
    <property type="entry name" value="DNA/RNA polymerases"/>
    <property type="match status" value="1"/>
</dbReference>
<dbReference type="CDD" id="cd06222">
    <property type="entry name" value="RNase_H_like"/>
    <property type="match status" value="1"/>
</dbReference>
<evidence type="ECO:0000313" key="3">
    <source>
        <dbReference type="EMBL" id="CCA66140.1"/>
    </source>
</evidence>
<dbReference type="Pfam" id="PF03372">
    <property type="entry name" value="Exo_endo_phos"/>
    <property type="match status" value="1"/>
</dbReference>
<name>F4NCJ8_BETVV</name>
<dbReference type="Pfam" id="PF13966">
    <property type="entry name" value="zf-RVT"/>
    <property type="match status" value="1"/>
</dbReference>
<dbReference type="InterPro" id="IPR002156">
    <property type="entry name" value="RNaseH_domain"/>
</dbReference>
<accession>F4NCJ8</accession>
<keyword evidence="1" id="KW-0175">Coiled coil</keyword>
<dbReference type="InterPro" id="IPR012337">
    <property type="entry name" value="RNaseH-like_sf"/>
</dbReference>
<dbReference type="InterPro" id="IPR036691">
    <property type="entry name" value="Endo/exonu/phosph_ase_sf"/>
</dbReference>
<dbReference type="InterPro" id="IPR000477">
    <property type="entry name" value="RT_dom"/>
</dbReference>
<dbReference type="InterPro" id="IPR005135">
    <property type="entry name" value="Endo/exonuclease/phosphatase"/>
</dbReference>
<dbReference type="Pfam" id="PF13456">
    <property type="entry name" value="RVT_3"/>
    <property type="match status" value="1"/>
</dbReference>
<dbReference type="PANTHER" id="PTHR33116">
    <property type="entry name" value="REVERSE TRANSCRIPTASE ZINC-BINDING DOMAIN-CONTAINING PROTEIN-RELATED-RELATED"/>
    <property type="match status" value="1"/>
</dbReference>
<dbReference type="Pfam" id="PF00078">
    <property type="entry name" value="RVT_1"/>
    <property type="match status" value="1"/>
</dbReference>
<dbReference type="InterPro" id="IPR026960">
    <property type="entry name" value="RVT-Znf"/>
</dbReference>
<dbReference type="InterPro" id="IPR036397">
    <property type="entry name" value="RNaseH_sf"/>
</dbReference>
<protein>
    <recommendedName>
        <fullName evidence="2">Reverse transcriptase domain-containing protein</fullName>
    </recommendedName>
</protein>
<proteinExistence type="predicted"/>
<feature type="domain" description="Reverse transcriptase" evidence="2">
    <location>
        <begin position="473"/>
        <end position="751"/>
    </location>
</feature>
<feature type="coiled-coil region" evidence="1">
    <location>
        <begin position="289"/>
        <end position="323"/>
    </location>
</feature>
<dbReference type="InterPro" id="IPR044730">
    <property type="entry name" value="RNase_H-like_dom_plant"/>
</dbReference>
<organism evidence="3">
    <name type="scientific">Beta vulgaris subsp. vulgaris</name>
    <name type="common">Beet</name>
    <dbReference type="NCBI Taxonomy" id="3555"/>
    <lineage>
        <taxon>Eukaryota</taxon>
        <taxon>Viridiplantae</taxon>
        <taxon>Streptophyta</taxon>
        <taxon>Embryophyta</taxon>
        <taxon>Tracheophyta</taxon>
        <taxon>Spermatophyta</taxon>
        <taxon>Magnoliopsida</taxon>
        <taxon>eudicotyledons</taxon>
        <taxon>Gunneridae</taxon>
        <taxon>Pentapetalae</taxon>
        <taxon>Caryophyllales</taxon>
        <taxon>Chenopodiaceae</taxon>
        <taxon>Betoideae</taxon>
        <taxon>Beta</taxon>
    </lineage>
</organism>
<dbReference type="EMBL" id="FR852838">
    <property type="protein sequence ID" value="CCA66140.1"/>
    <property type="molecule type" value="Genomic_DNA"/>
</dbReference>